<dbReference type="EMBL" id="JABAGD010000010">
    <property type="protein sequence ID" value="NMF04530.1"/>
    <property type="molecule type" value="Genomic_DNA"/>
</dbReference>
<dbReference type="RefSeq" id="WP_168981527.1">
    <property type="nucleotide sequence ID" value="NZ_JABAGD010000010.1"/>
</dbReference>
<gene>
    <name evidence="1" type="ORF">HF849_07100</name>
</gene>
<protein>
    <submittedName>
        <fullName evidence="1">Uncharacterized protein</fullName>
    </submittedName>
</protein>
<accession>A0A7X9SMB0</accession>
<dbReference type="Proteomes" id="UP000587880">
    <property type="component" value="Unassembled WGS sequence"/>
</dbReference>
<proteinExistence type="predicted"/>
<organism evidence="1 2">
    <name type="scientific">Clostridium beijerinckii</name>
    <name type="common">Clostridium MP</name>
    <dbReference type="NCBI Taxonomy" id="1520"/>
    <lineage>
        <taxon>Bacteria</taxon>
        <taxon>Bacillati</taxon>
        <taxon>Bacillota</taxon>
        <taxon>Clostridia</taxon>
        <taxon>Eubacteriales</taxon>
        <taxon>Clostridiaceae</taxon>
        <taxon>Clostridium</taxon>
    </lineage>
</organism>
<sequence length="56" mass="6577">MRYEMCNDCKLVWNVSVKHKGKVYQCPICEEKAKKKAKKYGNVPKVLNKNKNRFSA</sequence>
<name>A0A7X9SMB0_CLOBE</name>
<reference evidence="1 2" key="1">
    <citation type="submission" date="2020-04" db="EMBL/GenBank/DDBJ databases">
        <authorList>
            <person name="Hitch T.C.A."/>
            <person name="Wylensek D."/>
            <person name="Clavel T."/>
        </authorList>
    </citation>
    <scope>NUCLEOTIDE SEQUENCE [LARGE SCALE GENOMIC DNA]</scope>
    <source>
        <strain evidence="1 2">WB01_NA02</strain>
    </source>
</reference>
<dbReference type="AlphaFoldDB" id="A0A7X9SMB0"/>
<comment type="caution">
    <text evidence="1">The sequence shown here is derived from an EMBL/GenBank/DDBJ whole genome shotgun (WGS) entry which is preliminary data.</text>
</comment>
<evidence type="ECO:0000313" key="1">
    <source>
        <dbReference type="EMBL" id="NMF04530.1"/>
    </source>
</evidence>
<evidence type="ECO:0000313" key="2">
    <source>
        <dbReference type="Proteomes" id="UP000587880"/>
    </source>
</evidence>